<protein>
    <submittedName>
        <fullName evidence="2">Uncharacterized protein</fullName>
    </submittedName>
</protein>
<reference evidence="2 3" key="1">
    <citation type="submission" date="2010-08" db="EMBL/GenBank/DDBJ databases">
        <title>Complete sequence of Clostridium cellulovorans 743B.</title>
        <authorList>
            <consortium name="US DOE Joint Genome Institute"/>
            <person name="Lucas S."/>
            <person name="Copeland A."/>
            <person name="Lapidus A."/>
            <person name="Cheng J.-F."/>
            <person name="Bruce D."/>
            <person name="Goodwin L."/>
            <person name="Pitluck S."/>
            <person name="Chertkov O."/>
            <person name="Detter J.C."/>
            <person name="Han C."/>
            <person name="Tapia R."/>
            <person name="Land M."/>
            <person name="Hauser L."/>
            <person name="Chang Y.-J."/>
            <person name="Jeffries C."/>
            <person name="Kyrpides N."/>
            <person name="Ivanova N."/>
            <person name="Mikhailova N."/>
            <person name="Hemme C.L."/>
            <person name="Woyke T."/>
        </authorList>
    </citation>
    <scope>NUCLEOTIDE SEQUENCE [LARGE SCALE GENOMIC DNA]</scope>
    <source>
        <strain evidence="3">ATCC 35296 / DSM 3052 / OCM 3 / 743B</strain>
    </source>
</reference>
<gene>
    <name evidence="2" type="ordered locus">Clocel_2446</name>
</gene>
<sequence length="76" mass="9276">MKFMLSNLSLIPTIEFIIILIFLFVILIIVMLLFIFIFLLISFHIIKALKQNNTYKKKFKKLRKIFFNFFRNSKKK</sequence>
<keyword evidence="1" id="KW-1133">Transmembrane helix</keyword>
<dbReference type="Proteomes" id="UP000002730">
    <property type="component" value="Chromosome"/>
</dbReference>
<evidence type="ECO:0000313" key="3">
    <source>
        <dbReference type="Proteomes" id="UP000002730"/>
    </source>
</evidence>
<keyword evidence="1" id="KW-0812">Transmembrane</keyword>
<dbReference type="HOGENOM" id="CLU_2648061_0_0_9"/>
<dbReference type="AlphaFoldDB" id="D9SQ23"/>
<evidence type="ECO:0000256" key="1">
    <source>
        <dbReference type="SAM" id="Phobius"/>
    </source>
</evidence>
<name>D9SQ23_CLOC7</name>
<feature type="transmembrane region" description="Helical" evidence="1">
    <location>
        <begin position="16"/>
        <end position="41"/>
    </location>
</feature>
<proteinExistence type="predicted"/>
<organism evidence="2 3">
    <name type="scientific">Clostridium cellulovorans (strain ATCC 35296 / DSM 3052 / OCM 3 / 743B)</name>
    <dbReference type="NCBI Taxonomy" id="573061"/>
    <lineage>
        <taxon>Bacteria</taxon>
        <taxon>Bacillati</taxon>
        <taxon>Bacillota</taxon>
        <taxon>Clostridia</taxon>
        <taxon>Eubacteriales</taxon>
        <taxon>Clostridiaceae</taxon>
        <taxon>Clostridium</taxon>
    </lineage>
</organism>
<dbReference type="EMBL" id="CP002160">
    <property type="protein sequence ID" value="ADL52159.1"/>
    <property type="molecule type" value="Genomic_DNA"/>
</dbReference>
<keyword evidence="3" id="KW-1185">Reference proteome</keyword>
<accession>D9SQ23</accession>
<keyword evidence="1" id="KW-0472">Membrane</keyword>
<dbReference type="KEGG" id="ccb:Clocel_2446"/>
<evidence type="ECO:0000313" key="2">
    <source>
        <dbReference type="EMBL" id="ADL52159.1"/>
    </source>
</evidence>